<dbReference type="GO" id="GO:0022857">
    <property type="term" value="F:transmembrane transporter activity"/>
    <property type="evidence" value="ECO:0007669"/>
    <property type="project" value="InterPro"/>
</dbReference>
<comment type="subcellular location">
    <subcellularLocation>
        <location evidence="1">Membrane</location>
        <topology evidence="1">Multi-pass membrane protein</topology>
    </subcellularLocation>
</comment>
<evidence type="ECO:0000259" key="6">
    <source>
        <dbReference type="PROSITE" id="PS50850"/>
    </source>
</evidence>
<evidence type="ECO:0000313" key="7">
    <source>
        <dbReference type="EMBL" id="TXS96417.1"/>
    </source>
</evidence>
<protein>
    <submittedName>
        <fullName evidence="7">MFS transporter</fullName>
    </submittedName>
</protein>
<evidence type="ECO:0000313" key="8">
    <source>
        <dbReference type="Proteomes" id="UP000321039"/>
    </source>
</evidence>
<evidence type="ECO:0000256" key="3">
    <source>
        <dbReference type="ARBA" id="ARBA00022989"/>
    </source>
</evidence>
<feature type="transmembrane region" description="Helical" evidence="5">
    <location>
        <begin position="385"/>
        <end position="408"/>
    </location>
</feature>
<feature type="transmembrane region" description="Helical" evidence="5">
    <location>
        <begin position="34"/>
        <end position="54"/>
    </location>
</feature>
<dbReference type="EMBL" id="VRZA01000001">
    <property type="protein sequence ID" value="TXS96417.1"/>
    <property type="molecule type" value="Genomic_DNA"/>
</dbReference>
<evidence type="ECO:0000256" key="4">
    <source>
        <dbReference type="ARBA" id="ARBA00023136"/>
    </source>
</evidence>
<feature type="transmembrane region" description="Helical" evidence="5">
    <location>
        <begin position="127"/>
        <end position="149"/>
    </location>
</feature>
<dbReference type="Proteomes" id="UP000321039">
    <property type="component" value="Unassembled WGS sequence"/>
</dbReference>
<feature type="transmembrane region" description="Helical" evidence="5">
    <location>
        <begin position="74"/>
        <end position="95"/>
    </location>
</feature>
<evidence type="ECO:0000256" key="1">
    <source>
        <dbReference type="ARBA" id="ARBA00004141"/>
    </source>
</evidence>
<feature type="transmembrane region" description="Helical" evidence="5">
    <location>
        <begin position="102"/>
        <end position="121"/>
    </location>
</feature>
<gene>
    <name evidence="7" type="ORF">FV139_02700</name>
</gene>
<accession>A0A5C9A9Z2</accession>
<feature type="transmembrane region" description="Helical" evidence="5">
    <location>
        <begin position="414"/>
        <end position="434"/>
    </location>
</feature>
<dbReference type="PANTHER" id="PTHR23524">
    <property type="entry name" value="TRANSPORTER, PUTATIVE (AFU_ORTHOLOGUE AFUA_8G04850)-RELATED"/>
    <property type="match status" value="1"/>
</dbReference>
<dbReference type="InterPro" id="IPR020846">
    <property type="entry name" value="MFS_dom"/>
</dbReference>
<feature type="transmembrane region" description="Helical" evidence="5">
    <location>
        <begin position="323"/>
        <end position="344"/>
    </location>
</feature>
<evidence type="ECO:0000256" key="2">
    <source>
        <dbReference type="ARBA" id="ARBA00022692"/>
    </source>
</evidence>
<name>A0A5C9A9Z2_9GAMM</name>
<feature type="transmembrane region" description="Helical" evidence="5">
    <location>
        <begin position="350"/>
        <end position="373"/>
    </location>
</feature>
<organism evidence="7 8">
    <name type="scientific">Parahaliea maris</name>
    <dbReference type="NCBI Taxonomy" id="2716870"/>
    <lineage>
        <taxon>Bacteria</taxon>
        <taxon>Pseudomonadati</taxon>
        <taxon>Pseudomonadota</taxon>
        <taxon>Gammaproteobacteria</taxon>
        <taxon>Cellvibrionales</taxon>
        <taxon>Halieaceae</taxon>
        <taxon>Parahaliea</taxon>
    </lineage>
</organism>
<feature type="domain" description="Major facilitator superfamily (MFS) profile" evidence="6">
    <location>
        <begin position="33"/>
        <end position="439"/>
    </location>
</feature>
<feature type="transmembrane region" description="Helical" evidence="5">
    <location>
        <begin position="251"/>
        <end position="275"/>
    </location>
</feature>
<feature type="transmembrane region" description="Helical" evidence="5">
    <location>
        <begin position="161"/>
        <end position="179"/>
    </location>
</feature>
<keyword evidence="8" id="KW-1185">Reference proteome</keyword>
<dbReference type="AlphaFoldDB" id="A0A5C9A9Z2"/>
<keyword evidence="2 5" id="KW-0812">Transmembrane</keyword>
<sequence>MQTLQSLPVRDRAPDDSRRFLGVDLSDGIGKRHLLAYLLLALISSSYAGAMSLLQSGLLQVMGFAAERQATITGMLGALQEIVLILLLAPVGAIADRIGRRPVYVFGMLVTAIGFALYPWADSLSQLVLFRIVVSVGGAAVLGMMVTVIADYSRDNTRGRANGLQGLLATLGAFIPPALASLPHTLVAGGASERVAQQMTFGAAAALGVLGALIAWRGLAEIHGAHDGKARKPLPEALREGFSAARDPGIALSYGAAFISRGDLAITGAFISLWLVQYGVTELGMAPSAAMYELAVPRMLATVVGALVGSVLMGYISDRISRVRAVTLASGLAALVYLAVLCVGNPSETWVMGLLFVMGIAEISAFVSSQALVGERAPAAQRGTVIGFFGVTGALGILVGTAGGGWLFATFMPAAPFALFGALNALVCLWSLGVSTHATPAPARAPNT</sequence>
<dbReference type="SUPFAM" id="SSF103473">
    <property type="entry name" value="MFS general substrate transporter"/>
    <property type="match status" value="1"/>
</dbReference>
<dbReference type="PANTHER" id="PTHR23524:SF1">
    <property type="entry name" value="MRH DOMAIN-CONTAINING PROTEIN-RELATED"/>
    <property type="match status" value="1"/>
</dbReference>
<proteinExistence type="predicted"/>
<dbReference type="PROSITE" id="PS50850">
    <property type="entry name" value="MFS"/>
    <property type="match status" value="1"/>
</dbReference>
<dbReference type="Gene3D" id="1.20.1250.20">
    <property type="entry name" value="MFS general substrate transporter like domains"/>
    <property type="match status" value="1"/>
</dbReference>
<dbReference type="Pfam" id="PF07690">
    <property type="entry name" value="MFS_1"/>
    <property type="match status" value="1"/>
</dbReference>
<dbReference type="RefSeq" id="WP_148066689.1">
    <property type="nucleotide sequence ID" value="NZ_VRZA01000001.1"/>
</dbReference>
<feature type="transmembrane region" description="Helical" evidence="5">
    <location>
        <begin position="295"/>
        <end position="316"/>
    </location>
</feature>
<keyword evidence="3 5" id="KW-1133">Transmembrane helix</keyword>
<dbReference type="InterPro" id="IPR005829">
    <property type="entry name" value="Sugar_transporter_CS"/>
</dbReference>
<keyword evidence="4 5" id="KW-0472">Membrane</keyword>
<dbReference type="GO" id="GO:0016020">
    <property type="term" value="C:membrane"/>
    <property type="evidence" value="ECO:0007669"/>
    <property type="project" value="UniProtKB-SubCell"/>
</dbReference>
<dbReference type="InterPro" id="IPR036259">
    <property type="entry name" value="MFS_trans_sf"/>
</dbReference>
<dbReference type="InterPro" id="IPR011701">
    <property type="entry name" value="MFS"/>
</dbReference>
<feature type="transmembrane region" description="Helical" evidence="5">
    <location>
        <begin position="199"/>
        <end position="219"/>
    </location>
</feature>
<evidence type="ECO:0000256" key="5">
    <source>
        <dbReference type="SAM" id="Phobius"/>
    </source>
</evidence>
<comment type="caution">
    <text evidence="7">The sequence shown here is derived from an EMBL/GenBank/DDBJ whole genome shotgun (WGS) entry which is preliminary data.</text>
</comment>
<reference evidence="7 8" key="1">
    <citation type="submission" date="2019-08" db="EMBL/GenBank/DDBJ databases">
        <title>Parahaliea maris sp. nov., isolated from the surface seawater.</title>
        <authorList>
            <person name="Liu Y."/>
        </authorList>
    </citation>
    <scope>NUCLEOTIDE SEQUENCE [LARGE SCALE GENOMIC DNA]</scope>
    <source>
        <strain evidence="7 8">HSLHS9</strain>
    </source>
</reference>
<dbReference type="PROSITE" id="PS00216">
    <property type="entry name" value="SUGAR_TRANSPORT_1"/>
    <property type="match status" value="1"/>
</dbReference>